<dbReference type="InterPro" id="IPR014900">
    <property type="entry name" value="VLTF-3_Zn_ribbon"/>
</dbReference>
<gene>
    <name evidence="2" type="ORF">DW007_10800</name>
</gene>
<proteinExistence type="predicted"/>
<sequence length="34" mass="3840">MLYASITCVKCANNGIYTADFYTICNLCLQIVYI</sequence>
<organism evidence="2 3">
    <name type="scientific">Lachnospira eligens</name>
    <dbReference type="NCBI Taxonomy" id="39485"/>
    <lineage>
        <taxon>Bacteria</taxon>
        <taxon>Bacillati</taxon>
        <taxon>Bacillota</taxon>
        <taxon>Clostridia</taxon>
        <taxon>Lachnospirales</taxon>
        <taxon>Lachnospiraceae</taxon>
        <taxon>Lachnospira</taxon>
    </lineage>
</organism>
<protein>
    <recommendedName>
        <fullName evidence="1">Viral late gene transcription factor 3 zinc ribbon domain-containing protein</fullName>
    </recommendedName>
</protein>
<feature type="domain" description="Viral late gene transcription factor 3 zinc ribbon" evidence="1">
    <location>
        <begin position="6"/>
        <end position="28"/>
    </location>
</feature>
<name>A0A415M9Y9_9FIRM</name>
<comment type="caution">
    <text evidence="2">The sequence shown here is derived from an EMBL/GenBank/DDBJ whole genome shotgun (WGS) entry which is preliminary data.</text>
</comment>
<accession>A0A415M9Y9</accession>
<dbReference type="Pfam" id="PF08792">
    <property type="entry name" value="A2L_zn_ribbon"/>
    <property type="match status" value="1"/>
</dbReference>
<dbReference type="AlphaFoldDB" id="A0A415M9Y9"/>
<evidence type="ECO:0000313" key="3">
    <source>
        <dbReference type="Proteomes" id="UP000285201"/>
    </source>
</evidence>
<dbReference type="EMBL" id="QROY01000009">
    <property type="protein sequence ID" value="RHL66929.1"/>
    <property type="molecule type" value="Genomic_DNA"/>
</dbReference>
<dbReference type="Proteomes" id="UP000285201">
    <property type="component" value="Unassembled WGS sequence"/>
</dbReference>
<dbReference type="RefSeq" id="WP_118371159.1">
    <property type="nucleotide sequence ID" value="NZ_QROY01000009.1"/>
</dbReference>
<evidence type="ECO:0000313" key="2">
    <source>
        <dbReference type="EMBL" id="RHL66929.1"/>
    </source>
</evidence>
<reference evidence="2 3" key="1">
    <citation type="submission" date="2018-08" db="EMBL/GenBank/DDBJ databases">
        <title>A genome reference for cultivated species of the human gut microbiota.</title>
        <authorList>
            <person name="Zou Y."/>
            <person name="Xue W."/>
            <person name="Luo G."/>
        </authorList>
    </citation>
    <scope>NUCLEOTIDE SEQUENCE [LARGE SCALE GENOMIC DNA]</scope>
    <source>
        <strain evidence="2 3">AF36-7BH</strain>
    </source>
</reference>
<evidence type="ECO:0000259" key="1">
    <source>
        <dbReference type="Pfam" id="PF08792"/>
    </source>
</evidence>